<dbReference type="Pfam" id="PF13365">
    <property type="entry name" value="Trypsin_2"/>
    <property type="match status" value="1"/>
</dbReference>
<dbReference type="PANTHER" id="PTHR36234">
    <property type="entry name" value="LYSYL ENDOPEPTIDASE"/>
    <property type="match status" value="1"/>
</dbReference>
<name>A0ABT1UNP2_9GAMM</name>
<comment type="similarity">
    <text evidence="1 6">Belongs to the peptidase S1B family.</text>
</comment>
<dbReference type="InterPro" id="IPR043504">
    <property type="entry name" value="Peptidase_S1_PA_chymotrypsin"/>
</dbReference>
<proteinExistence type="inferred from homology"/>
<dbReference type="RefSeq" id="WP_256612966.1">
    <property type="nucleotide sequence ID" value="NZ_JANIBM010000081.1"/>
</dbReference>
<feature type="chain" id="PRO_5045011721" description="Serine protease" evidence="6">
    <location>
        <begin position="28"/>
        <end position="424"/>
    </location>
</feature>
<protein>
    <recommendedName>
        <fullName evidence="6">Serine protease</fullName>
        <ecNumber evidence="6">3.4.21.-</ecNumber>
    </recommendedName>
</protein>
<evidence type="ECO:0000256" key="4">
    <source>
        <dbReference type="ARBA" id="ARBA00022801"/>
    </source>
</evidence>
<accession>A0ABT1UNP2</accession>
<evidence type="ECO:0000256" key="6">
    <source>
        <dbReference type="RuleBase" id="RU004296"/>
    </source>
</evidence>
<dbReference type="PRINTS" id="PR00839">
    <property type="entry name" value="V8PROTEASE"/>
</dbReference>
<keyword evidence="4 6" id="KW-0378">Hydrolase</keyword>
<dbReference type="EC" id="3.4.21.-" evidence="6"/>
<evidence type="ECO:0000256" key="5">
    <source>
        <dbReference type="ARBA" id="ARBA00022825"/>
    </source>
</evidence>
<evidence type="ECO:0000256" key="3">
    <source>
        <dbReference type="ARBA" id="ARBA00022729"/>
    </source>
</evidence>
<feature type="signal peptide" evidence="6">
    <location>
        <begin position="1"/>
        <end position="27"/>
    </location>
</feature>
<keyword evidence="8" id="KW-1185">Reference proteome</keyword>
<evidence type="ECO:0000256" key="2">
    <source>
        <dbReference type="ARBA" id="ARBA00022670"/>
    </source>
</evidence>
<dbReference type="GO" id="GO:0006508">
    <property type="term" value="P:proteolysis"/>
    <property type="evidence" value="ECO:0007669"/>
    <property type="project" value="UniProtKB-KW"/>
</dbReference>
<dbReference type="EMBL" id="JANIBM010000081">
    <property type="protein sequence ID" value="MCQ8183747.1"/>
    <property type="molecule type" value="Genomic_DNA"/>
</dbReference>
<evidence type="ECO:0000313" key="7">
    <source>
        <dbReference type="EMBL" id="MCQ8183747.1"/>
    </source>
</evidence>
<keyword evidence="3 6" id="KW-0732">Signal</keyword>
<dbReference type="SUPFAM" id="SSF50494">
    <property type="entry name" value="Trypsin-like serine proteases"/>
    <property type="match status" value="1"/>
</dbReference>
<evidence type="ECO:0000313" key="8">
    <source>
        <dbReference type="Proteomes" id="UP001524569"/>
    </source>
</evidence>
<comment type="caution">
    <text evidence="7">The sequence shown here is derived from an EMBL/GenBank/DDBJ whole genome shotgun (WGS) entry which is preliminary data.</text>
</comment>
<sequence length="424" mass="47184">MANKFKFICILCLMGLIVPRWTTHAYAQDSGPYPELITYQQFKSVRFMPSSGFVLENGSTTSSLTINAPLGAIYFRLRIAEIDANPTAQYRLTITDADSGQLIAQIKAAELAELSVFLTPPIFASKIKISVDELDAPQPLSFVVAELLVHRNNDNIVFRPQSLTPGLTIFRSMPQGDPLLNLSRSVAKLYMGKDRDGPVCTGFLVSRDLLLTNYHCLEKSDQFMKSRENPTKKCGDVYAHFDYQTAESKKSGQMPVCQKVLVYGAYPKEEGELDQGDFALLQFTASTLRLPESGRSRPFLTLARSAISDEGSKRVQMIQHPWGFPLHFSLGCIAQTDPDRSLVIQHNCSTEPGSSGSPVLDAKGEVVAIHHTPHKNKITSPNENDKRMEELKAAVEWRNEATPLSSIMNKLEPYLATKNDINKR</sequence>
<organism evidence="7 8">
    <name type="scientific">Methylomonas aurea</name>
    <dbReference type="NCBI Taxonomy" id="2952224"/>
    <lineage>
        <taxon>Bacteria</taxon>
        <taxon>Pseudomonadati</taxon>
        <taxon>Pseudomonadota</taxon>
        <taxon>Gammaproteobacteria</taxon>
        <taxon>Methylococcales</taxon>
        <taxon>Methylococcaceae</taxon>
        <taxon>Methylomonas</taxon>
    </lineage>
</organism>
<dbReference type="InterPro" id="IPR009003">
    <property type="entry name" value="Peptidase_S1_PA"/>
</dbReference>
<dbReference type="Proteomes" id="UP001524569">
    <property type="component" value="Unassembled WGS sequence"/>
</dbReference>
<keyword evidence="2 6" id="KW-0645">Protease</keyword>
<gene>
    <name evidence="7" type="ORF">NP603_21775</name>
</gene>
<keyword evidence="5 6" id="KW-0720">Serine protease</keyword>
<dbReference type="Gene3D" id="2.40.10.10">
    <property type="entry name" value="Trypsin-like serine proteases"/>
    <property type="match status" value="2"/>
</dbReference>
<dbReference type="GO" id="GO:0008233">
    <property type="term" value="F:peptidase activity"/>
    <property type="evidence" value="ECO:0007669"/>
    <property type="project" value="UniProtKB-KW"/>
</dbReference>
<dbReference type="PANTHER" id="PTHR36234:SF5">
    <property type="entry name" value="LYSYL ENDOPEPTIDASE"/>
    <property type="match status" value="1"/>
</dbReference>
<reference evidence="7 8" key="1">
    <citation type="submission" date="2022-07" db="EMBL/GenBank/DDBJ databases">
        <title>Methylomonas rivi sp. nov., Methylomonas rosea sp. nov., Methylomonas aureus sp. nov. and Methylomonas subterranea sp. nov., four novel methanotrophs isolated from a freshwater creek and the deep terrestrial subsurface.</title>
        <authorList>
            <person name="Abin C."/>
            <person name="Sankaranarayanan K."/>
            <person name="Garner C."/>
            <person name="Sindelar R."/>
            <person name="Kotary K."/>
            <person name="Garner R."/>
            <person name="Barclay S."/>
            <person name="Lawson P."/>
            <person name="Krumholz L."/>
        </authorList>
    </citation>
    <scope>NUCLEOTIDE SEQUENCE [LARGE SCALE GENOMIC DNA]</scope>
    <source>
        <strain evidence="7 8">SURF-1</strain>
    </source>
</reference>
<evidence type="ECO:0000256" key="1">
    <source>
        <dbReference type="ARBA" id="ARBA00008764"/>
    </source>
</evidence>
<dbReference type="InterPro" id="IPR008256">
    <property type="entry name" value="Peptidase_S1B"/>
</dbReference>